<evidence type="ECO:0000256" key="1">
    <source>
        <dbReference type="SAM" id="MobiDB-lite"/>
    </source>
</evidence>
<gene>
    <name evidence="2" type="ORF">R3P38DRAFT_3271305</name>
</gene>
<feature type="region of interest" description="Disordered" evidence="1">
    <location>
        <begin position="69"/>
        <end position="188"/>
    </location>
</feature>
<comment type="caution">
    <text evidence="2">The sequence shown here is derived from an EMBL/GenBank/DDBJ whole genome shotgun (WGS) entry which is preliminary data.</text>
</comment>
<evidence type="ECO:0000313" key="2">
    <source>
        <dbReference type="EMBL" id="KAK7022616.1"/>
    </source>
</evidence>
<dbReference type="AlphaFoldDB" id="A0AAW0BAD6"/>
<reference evidence="2 3" key="1">
    <citation type="journal article" date="2024" name="J Genomics">
        <title>Draft genome sequencing and assembly of Favolaschia claudopus CIRM-BRFM 2984 isolated from oak limbs.</title>
        <authorList>
            <person name="Navarro D."/>
            <person name="Drula E."/>
            <person name="Chaduli D."/>
            <person name="Cazenave R."/>
            <person name="Ahrendt S."/>
            <person name="Wang J."/>
            <person name="Lipzen A."/>
            <person name="Daum C."/>
            <person name="Barry K."/>
            <person name="Grigoriev I.V."/>
            <person name="Favel A."/>
            <person name="Rosso M.N."/>
            <person name="Martin F."/>
        </authorList>
    </citation>
    <scope>NUCLEOTIDE SEQUENCE [LARGE SCALE GENOMIC DNA]</scope>
    <source>
        <strain evidence="2 3">CIRM-BRFM 2984</strain>
    </source>
</reference>
<name>A0AAW0BAD6_9AGAR</name>
<proteinExistence type="predicted"/>
<feature type="compositionally biased region" description="Acidic residues" evidence="1">
    <location>
        <begin position="229"/>
        <end position="239"/>
    </location>
</feature>
<dbReference type="EMBL" id="JAWWNJ010000037">
    <property type="protein sequence ID" value="KAK7022616.1"/>
    <property type="molecule type" value="Genomic_DNA"/>
</dbReference>
<accession>A0AAW0BAD6</accession>
<dbReference type="Proteomes" id="UP001362999">
    <property type="component" value="Unassembled WGS sequence"/>
</dbReference>
<keyword evidence="3" id="KW-1185">Reference proteome</keyword>
<organism evidence="2 3">
    <name type="scientific">Favolaschia claudopus</name>
    <dbReference type="NCBI Taxonomy" id="2862362"/>
    <lineage>
        <taxon>Eukaryota</taxon>
        <taxon>Fungi</taxon>
        <taxon>Dikarya</taxon>
        <taxon>Basidiomycota</taxon>
        <taxon>Agaricomycotina</taxon>
        <taxon>Agaricomycetes</taxon>
        <taxon>Agaricomycetidae</taxon>
        <taxon>Agaricales</taxon>
        <taxon>Marasmiineae</taxon>
        <taxon>Mycenaceae</taxon>
        <taxon>Favolaschia</taxon>
    </lineage>
</organism>
<feature type="compositionally biased region" description="Pro residues" evidence="1">
    <location>
        <begin position="1"/>
        <end position="19"/>
    </location>
</feature>
<evidence type="ECO:0000313" key="3">
    <source>
        <dbReference type="Proteomes" id="UP001362999"/>
    </source>
</evidence>
<feature type="region of interest" description="Disordered" evidence="1">
    <location>
        <begin position="1"/>
        <end position="42"/>
    </location>
</feature>
<feature type="region of interest" description="Disordered" evidence="1">
    <location>
        <begin position="200"/>
        <end position="239"/>
    </location>
</feature>
<sequence>MPSPPLHRPHSSPPPPPSAPLRVPLTRLHHPTRHPSTPAFPSLPHFDFAALSASLDLEGDEMAAYETMAADRRKRHRQRLSEARRIDVRPTMKSLEQQGVSQKQIRSRRRRELRPPSVYDEIPPAPYVAHVTIHPSHLTRSAPPPKPRPTSPRWSPRPTSTSPVREHSSTTSQPRAIKSAAPSDRLARADVEVDPILDLPNTHTLRQNEGSRPAGRWAGGCRGRKQDVDIDGDGSADRQ</sequence>
<feature type="compositionally biased region" description="Polar residues" evidence="1">
    <location>
        <begin position="201"/>
        <end position="210"/>
    </location>
</feature>
<feature type="compositionally biased region" description="Polar residues" evidence="1">
    <location>
        <begin position="94"/>
        <end position="104"/>
    </location>
</feature>
<feature type="compositionally biased region" description="Low complexity" evidence="1">
    <location>
        <begin position="151"/>
        <end position="163"/>
    </location>
</feature>
<feature type="compositionally biased region" description="Basic and acidic residues" evidence="1">
    <location>
        <begin position="79"/>
        <end position="90"/>
    </location>
</feature>
<protein>
    <submittedName>
        <fullName evidence="2">Uncharacterized protein</fullName>
    </submittedName>
</protein>